<comment type="caution">
    <text evidence="2">The sequence shown here is derived from an EMBL/GenBank/DDBJ whole genome shotgun (WGS) entry which is preliminary data.</text>
</comment>
<evidence type="ECO:0000256" key="1">
    <source>
        <dbReference type="SAM" id="MobiDB-lite"/>
    </source>
</evidence>
<feature type="region of interest" description="Disordered" evidence="1">
    <location>
        <begin position="219"/>
        <end position="257"/>
    </location>
</feature>
<proteinExistence type="predicted"/>
<dbReference type="AlphaFoldDB" id="A0A2A2KIT0"/>
<evidence type="ECO:0000313" key="2">
    <source>
        <dbReference type="EMBL" id="PAV73861.1"/>
    </source>
</evidence>
<evidence type="ECO:0000313" key="3">
    <source>
        <dbReference type="Proteomes" id="UP000218231"/>
    </source>
</evidence>
<feature type="region of interest" description="Disordered" evidence="1">
    <location>
        <begin position="278"/>
        <end position="328"/>
    </location>
</feature>
<dbReference type="STRING" id="2018661.A0A2A2KIT0"/>
<keyword evidence="3" id="KW-1185">Reference proteome</keyword>
<feature type="compositionally biased region" description="Low complexity" evidence="1">
    <location>
        <begin position="312"/>
        <end position="323"/>
    </location>
</feature>
<accession>A0A2A2KIT0</accession>
<dbReference type="EMBL" id="LIAE01008458">
    <property type="protein sequence ID" value="PAV73861.1"/>
    <property type="molecule type" value="Genomic_DNA"/>
</dbReference>
<reference evidence="2 3" key="1">
    <citation type="journal article" date="2017" name="Curr. Biol.">
        <title>Genome architecture and evolution of a unichromosomal asexual nematode.</title>
        <authorList>
            <person name="Fradin H."/>
            <person name="Zegar C."/>
            <person name="Gutwein M."/>
            <person name="Lucas J."/>
            <person name="Kovtun M."/>
            <person name="Corcoran D."/>
            <person name="Baugh L.R."/>
            <person name="Kiontke K."/>
            <person name="Gunsalus K."/>
            <person name="Fitch D.H."/>
            <person name="Piano F."/>
        </authorList>
    </citation>
    <scope>NUCLEOTIDE SEQUENCE [LARGE SCALE GENOMIC DNA]</scope>
    <source>
        <strain evidence="2">PF1309</strain>
    </source>
</reference>
<protein>
    <submittedName>
        <fullName evidence="2">Uncharacterized protein</fullName>
    </submittedName>
</protein>
<gene>
    <name evidence="2" type="ORF">WR25_16050</name>
</gene>
<sequence length="371" mass="40244">MVKIYCGAQCTDIEAARLRAMTAKEAVTAASKLGDKSAILTRCGRVLAPDTLLQDIGDNDILRIVHREIVSDGVNQEDVLNFDKNFTDVHRHIKRINDEPNDDGISLAIFLQKIHDFINSDKGKAKIQEKFGEGLRKDATAMAVLQDAALLSAFFISDTPEIRQFHREHPLISKLTKEIASMVDTEGRGPWQRELMQNANNPQLQMDLLQQLMGIAGNNWAPNQRQGQGGQANQNQAAGQAQAQAQAGGQRGVRGQAPATQQNIITPQMLINALASVGAGPSASSNVSPSSSNVNTAVPSTPPTSANSGVATTIPTSSGTTPGQEKDPRMIVYSTQARTSLKKIFLRLFCQCSNHPDQVKKDISDDHYQKI</sequence>
<dbReference type="Proteomes" id="UP000218231">
    <property type="component" value="Unassembled WGS sequence"/>
</dbReference>
<feature type="compositionally biased region" description="Low complexity" evidence="1">
    <location>
        <begin position="223"/>
        <end position="257"/>
    </location>
</feature>
<organism evidence="2 3">
    <name type="scientific">Diploscapter pachys</name>
    <dbReference type="NCBI Taxonomy" id="2018661"/>
    <lineage>
        <taxon>Eukaryota</taxon>
        <taxon>Metazoa</taxon>
        <taxon>Ecdysozoa</taxon>
        <taxon>Nematoda</taxon>
        <taxon>Chromadorea</taxon>
        <taxon>Rhabditida</taxon>
        <taxon>Rhabditina</taxon>
        <taxon>Rhabditomorpha</taxon>
        <taxon>Rhabditoidea</taxon>
        <taxon>Rhabditidae</taxon>
        <taxon>Diploscapter</taxon>
    </lineage>
</organism>
<feature type="compositionally biased region" description="Low complexity" evidence="1">
    <location>
        <begin position="278"/>
        <end position="299"/>
    </location>
</feature>
<name>A0A2A2KIT0_9BILA</name>